<reference evidence="1" key="1">
    <citation type="submission" date="2020-07" db="EMBL/GenBank/DDBJ databases">
        <authorList>
            <person name="Nazaruddin N."/>
        </authorList>
    </citation>
    <scope>NUCLEOTIDE SEQUENCE</scope>
</reference>
<comment type="caution">
    <text evidence="1">The sequence shown here is derived from an EMBL/GenBank/DDBJ whole genome shotgun (WGS) entry which is preliminary data.</text>
</comment>
<accession>A0A6V7HD65</accession>
<sequence>MSLPGGSRHLDTRSSCGAHASHPKCLTGCGYFLATRAFRAIVTRAATYREREVKGSPADLSSLSRCLLHSLPFVKCVDYRLRELTLCVTQGCVCETGEHYFSEDCEAGVLYID</sequence>
<dbReference type="OrthoDB" id="10330976at2759"/>
<keyword evidence="2" id="KW-1185">Reference proteome</keyword>
<name>A0A6V7HD65_9HYME</name>
<protein>
    <submittedName>
        <fullName evidence="1">Uncharacterized protein</fullName>
    </submittedName>
</protein>
<evidence type="ECO:0000313" key="1">
    <source>
        <dbReference type="EMBL" id="CAD1477087.1"/>
    </source>
</evidence>
<dbReference type="EMBL" id="CAJDYZ010009819">
    <property type="protein sequence ID" value="CAD1477087.1"/>
    <property type="molecule type" value="Genomic_DNA"/>
</dbReference>
<dbReference type="AlphaFoldDB" id="A0A6V7HD65"/>
<organism evidence="1 2">
    <name type="scientific">Heterotrigona itama</name>
    <dbReference type="NCBI Taxonomy" id="395501"/>
    <lineage>
        <taxon>Eukaryota</taxon>
        <taxon>Metazoa</taxon>
        <taxon>Ecdysozoa</taxon>
        <taxon>Arthropoda</taxon>
        <taxon>Hexapoda</taxon>
        <taxon>Insecta</taxon>
        <taxon>Pterygota</taxon>
        <taxon>Neoptera</taxon>
        <taxon>Endopterygota</taxon>
        <taxon>Hymenoptera</taxon>
        <taxon>Apocrita</taxon>
        <taxon>Aculeata</taxon>
        <taxon>Apoidea</taxon>
        <taxon>Anthophila</taxon>
        <taxon>Apidae</taxon>
        <taxon>Heterotrigona</taxon>
    </lineage>
</organism>
<evidence type="ECO:0000313" key="2">
    <source>
        <dbReference type="Proteomes" id="UP000752696"/>
    </source>
</evidence>
<gene>
    <name evidence="1" type="ORF">MHI_LOCUS709482</name>
</gene>
<proteinExistence type="predicted"/>
<dbReference type="Proteomes" id="UP000752696">
    <property type="component" value="Unassembled WGS sequence"/>
</dbReference>